<dbReference type="RefSeq" id="WP_066732979.1">
    <property type="nucleotide sequence ID" value="NZ_JAJCIQ010000014.1"/>
</dbReference>
<evidence type="ECO:0000256" key="1">
    <source>
        <dbReference type="SAM" id="Phobius"/>
    </source>
</evidence>
<feature type="transmembrane region" description="Helical" evidence="1">
    <location>
        <begin position="55"/>
        <end position="75"/>
    </location>
</feature>
<dbReference type="InterPro" id="IPR032479">
    <property type="entry name" value="DUF5058"/>
</dbReference>
<evidence type="ECO:0000313" key="3">
    <source>
        <dbReference type="Proteomes" id="UP001299546"/>
    </source>
</evidence>
<comment type="caution">
    <text evidence="2">The sequence shown here is derived from an EMBL/GenBank/DDBJ whole genome shotgun (WGS) entry which is preliminary data.</text>
</comment>
<feature type="transmembrane region" description="Helical" evidence="1">
    <location>
        <begin position="185"/>
        <end position="204"/>
    </location>
</feature>
<feature type="transmembrane region" description="Helical" evidence="1">
    <location>
        <begin position="216"/>
        <end position="236"/>
    </location>
</feature>
<feature type="transmembrane region" description="Helical" evidence="1">
    <location>
        <begin position="12"/>
        <end position="34"/>
    </location>
</feature>
<reference evidence="2 3" key="1">
    <citation type="submission" date="2021-10" db="EMBL/GenBank/DDBJ databases">
        <title>Collection of gut derived symbiotic bacterial strains cultured from healthy donors.</title>
        <authorList>
            <person name="Lin H."/>
            <person name="Littmann E."/>
            <person name="Kohout C."/>
            <person name="Pamer E.G."/>
        </authorList>
    </citation>
    <scope>NUCLEOTIDE SEQUENCE [LARGE SCALE GENOMIC DNA]</scope>
    <source>
        <strain evidence="2 3">DFI.1.165</strain>
    </source>
</reference>
<name>A0ABS8DL37_9FIRM</name>
<feature type="transmembrane region" description="Helical" evidence="1">
    <location>
        <begin position="161"/>
        <end position="179"/>
    </location>
</feature>
<keyword evidence="1" id="KW-0472">Membrane</keyword>
<proteinExistence type="predicted"/>
<gene>
    <name evidence="2" type="ORF">LIZ65_15825</name>
</gene>
<sequence length="237" mass="25264">MDTIKIMNGSIWVFAVILIAMVIVQSLMFLRLALNYNKKHQVLTREEISQATKTGAVSAVGPAFSTLTIALSLIVMVGSGATFMRCGVIGAPVWELMMAQFSASAAGVEFGSAAFTPAIFTLCLFGMTLASTPYFLNTMITLKPLDKALVKSQKKENGRSFMPYMSSAAMMGLLGYSIVDYFGNVASIVAGIAAGIVMFLIGKLAKKLKNNTLSSFSMAIAMIFAMIAGQIVTVMMG</sequence>
<feature type="transmembrane region" description="Helical" evidence="1">
    <location>
        <begin position="118"/>
        <end position="140"/>
    </location>
</feature>
<dbReference type="EMBL" id="JAJCIS010000014">
    <property type="protein sequence ID" value="MCB7388757.1"/>
    <property type="molecule type" value="Genomic_DNA"/>
</dbReference>
<organism evidence="2 3">
    <name type="scientific">Bariatricus massiliensis</name>
    <dbReference type="NCBI Taxonomy" id="1745713"/>
    <lineage>
        <taxon>Bacteria</taxon>
        <taxon>Bacillati</taxon>
        <taxon>Bacillota</taxon>
        <taxon>Clostridia</taxon>
        <taxon>Lachnospirales</taxon>
        <taxon>Lachnospiraceae</taxon>
        <taxon>Bariatricus</taxon>
    </lineage>
</organism>
<keyword evidence="3" id="KW-1185">Reference proteome</keyword>
<dbReference type="Proteomes" id="UP001299546">
    <property type="component" value="Unassembled WGS sequence"/>
</dbReference>
<protein>
    <submittedName>
        <fullName evidence="2">DUF5058 family protein</fullName>
    </submittedName>
</protein>
<keyword evidence="1" id="KW-0812">Transmembrane</keyword>
<keyword evidence="1" id="KW-1133">Transmembrane helix</keyword>
<accession>A0ABS8DL37</accession>
<evidence type="ECO:0000313" key="2">
    <source>
        <dbReference type="EMBL" id="MCB7388757.1"/>
    </source>
</evidence>
<dbReference type="Pfam" id="PF16481">
    <property type="entry name" value="DUF5058"/>
    <property type="match status" value="1"/>
</dbReference>